<dbReference type="PATRIC" id="fig|679936.5.peg.1233"/>
<dbReference type="GO" id="GO:0003677">
    <property type="term" value="F:DNA binding"/>
    <property type="evidence" value="ECO:0007669"/>
    <property type="project" value="InterPro"/>
</dbReference>
<dbReference type="EMBL" id="CP003179">
    <property type="protein sequence ID" value="AEW04674.1"/>
    <property type="molecule type" value="Genomic_DNA"/>
</dbReference>
<dbReference type="Gene3D" id="1.10.10.10">
    <property type="entry name" value="Winged helix-like DNA-binding domain superfamily/Winged helix DNA-binding domain"/>
    <property type="match status" value="1"/>
</dbReference>
<dbReference type="KEGG" id="sap:Sulac_0677"/>
<evidence type="ECO:0000313" key="6">
    <source>
        <dbReference type="EMBL" id="AEW04172.1"/>
    </source>
</evidence>
<dbReference type="InterPro" id="IPR009057">
    <property type="entry name" value="Homeodomain-like_sf"/>
</dbReference>
<evidence type="ECO:0000313" key="4">
    <source>
        <dbReference type="EMBL" id="AEW04135.1"/>
    </source>
</evidence>
<dbReference type="PROSITE" id="PS50994">
    <property type="entry name" value="INTEGRASE"/>
    <property type="match status" value="1"/>
</dbReference>
<dbReference type="NCBIfam" id="NF033516">
    <property type="entry name" value="transpos_IS3"/>
    <property type="match status" value="1"/>
</dbReference>
<comment type="function">
    <text evidence="1">Involved in the transposition of the insertion sequence.</text>
</comment>
<dbReference type="InterPro" id="IPR012337">
    <property type="entry name" value="RNaseH-like_sf"/>
</dbReference>
<dbReference type="InterPro" id="IPR025948">
    <property type="entry name" value="HTH-like_dom"/>
</dbReference>
<dbReference type="EMBL" id="CP003179">
    <property type="protein sequence ID" value="AEW04135.1"/>
    <property type="molecule type" value="Genomic_DNA"/>
</dbReference>
<feature type="domain" description="Integrase catalytic" evidence="3">
    <location>
        <begin position="215"/>
        <end position="373"/>
    </location>
</feature>
<keyword evidence="2" id="KW-0175">Coiled coil</keyword>
<evidence type="ECO:0000256" key="2">
    <source>
        <dbReference type="SAM" id="Coils"/>
    </source>
</evidence>
<dbReference type="AlphaFoldDB" id="G8U016"/>
<accession>G8U016</accession>
<evidence type="ECO:0000256" key="1">
    <source>
        <dbReference type="ARBA" id="ARBA00002286"/>
    </source>
</evidence>
<dbReference type="EMBL" id="CP003179">
    <property type="protein sequence ID" value="AEW04139.1"/>
    <property type="molecule type" value="Genomic_DNA"/>
</dbReference>
<dbReference type="EMBL" id="CP003179">
    <property type="protein sequence ID" value="AEW04172.1"/>
    <property type="molecule type" value="Genomic_DNA"/>
</dbReference>
<dbReference type="KEGG" id="sap:Sulac_0611"/>
<dbReference type="Pfam" id="PF13276">
    <property type="entry name" value="HTH_21"/>
    <property type="match status" value="1"/>
</dbReference>
<reference evidence="9" key="1">
    <citation type="submission" date="2011-12" db="EMBL/GenBank/DDBJ databases">
        <title>The complete genome of chromosome of Sulfobacillus acidophilus DSM 10332.</title>
        <authorList>
            <person name="Lucas S."/>
            <person name="Han J."/>
            <person name="Lapidus A."/>
            <person name="Bruce D."/>
            <person name="Goodwin L."/>
            <person name="Pitluck S."/>
            <person name="Peters L."/>
            <person name="Kyrpides N."/>
            <person name="Mavromatis K."/>
            <person name="Ivanova N."/>
            <person name="Mikhailova N."/>
            <person name="Chertkov O."/>
            <person name="Saunders E."/>
            <person name="Detter J.C."/>
            <person name="Tapia R."/>
            <person name="Han C."/>
            <person name="Land M."/>
            <person name="Hauser L."/>
            <person name="Markowitz V."/>
            <person name="Cheng J.-F."/>
            <person name="Hugenholtz P."/>
            <person name="Woyke T."/>
            <person name="Wu D."/>
            <person name="Pukall R."/>
            <person name="Gehrich-Schroeter G."/>
            <person name="Schneider S."/>
            <person name="Klenk H.-P."/>
            <person name="Eisen J.A."/>
        </authorList>
    </citation>
    <scope>NUCLEOTIDE SEQUENCE [LARGE SCALE GENOMIC DNA]</scope>
    <source>
        <strain evidence="9">ATCC 700253 / DSM 10332 / NAL</strain>
    </source>
</reference>
<dbReference type="SUPFAM" id="SSF53098">
    <property type="entry name" value="Ribonuclease H-like"/>
    <property type="match status" value="1"/>
</dbReference>
<dbReference type="GO" id="GO:0004803">
    <property type="term" value="F:transposase activity"/>
    <property type="evidence" value="ECO:0007669"/>
    <property type="project" value="InterPro"/>
</dbReference>
<dbReference type="InterPro" id="IPR002514">
    <property type="entry name" value="Transposase_8"/>
</dbReference>
<dbReference type="InterPro" id="IPR036397">
    <property type="entry name" value="RNaseH_sf"/>
</dbReference>
<evidence type="ECO:0000313" key="5">
    <source>
        <dbReference type="EMBL" id="AEW04139.1"/>
    </source>
</evidence>
<dbReference type="HOGENOM" id="CLU_027402_36_1_9"/>
<dbReference type="KEGG" id="sap:Sulac_1174"/>
<sequence>MTKQKRYSATFKSQVVLEMLKEEKTVSQIAAEYGIHPSQLHRWKRQALENFPQLFTESQVLQQQAQAHQQQLTELYAEIGKLTTQVEWLKKKNLASTLTRDERITLLDRGVDTLPLTTQAALLSLNRSSLYYRPVGPDAEEIALKHRIDEIYTDRPFYGSRRITAQLNREGYTVNRKRVQRYMREMGIWGLAPGPQTSTRHPQHPVYPYLLNGVTPAYPNHVWGIDVTYIRLVHGWLYLVAIIDWYSRFVVAWELSETLELPFVLTAAERALSIATPTIWNHDQGSHFTSPQYTALLLAKEVQISMDSKGRALDNVLTERLWRSVKYEEVYLHDYRSPREARSGLSRYFTFYNYHRLHQSLGYTPPAAWYTPLPSLAGSGVSRD</sequence>
<dbReference type="GO" id="GO:0015074">
    <property type="term" value="P:DNA integration"/>
    <property type="evidence" value="ECO:0007669"/>
    <property type="project" value="InterPro"/>
</dbReference>
<dbReference type="EMBL" id="CP003179">
    <property type="protein sequence ID" value="AEW04185.1"/>
    <property type="molecule type" value="Genomic_DNA"/>
</dbReference>
<dbReference type="PANTHER" id="PTHR46889">
    <property type="entry name" value="TRANSPOSASE INSF FOR INSERTION SEQUENCE IS3B-RELATED"/>
    <property type="match status" value="1"/>
</dbReference>
<feature type="coiled-coil region" evidence="2">
    <location>
        <begin position="58"/>
        <end position="85"/>
    </location>
</feature>
<evidence type="ECO:0000259" key="3">
    <source>
        <dbReference type="PROSITE" id="PS50994"/>
    </source>
</evidence>
<protein>
    <submittedName>
        <fullName evidence="7">Transposase IS3/IS911 family protein</fullName>
    </submittedName>
</protein>
<organism evidence="7 9">
    <name type="scientific">Sulfobacillus acidophilus (strain ATCC 700253 / DSM 10332 / NAL)</name>
    <dbReference type="NCBI Taxonomy" id="679936"/>
    <lineage>
        <taxon>Bacteria</taxon>
        <taxon>Bacillati</taxon>
        <taxon>Bacillota</taxon>
        <taxon>Clostridia</taxon>
        <taxon>Eubacteriales</taxon>
        <taxon>Clostridiales Family XVII. Incertae Sedis</taxon>
        <taxon>Sulfobacillus</taxon>
    </lineage>
</organism>
<dbReference type="GO" id="GO:0006313">
    <property type="term" value="P:DNA transposition"/>
    <property type="evidence" value="ECO:0007669"/>
    <property type="project" value="InterPro"/>
</dbReference>
<keyword evidence="9" id="KW-1185">Reference proteome</keyword>
<proteinExistence type="predicted"/>
<dbReference type="InterPro" id="IPR036388">
    <property type="entry name" value="WH-like_DNA-bd_sf"/>
</dbReference>
<evidence type="ECO:0000313" key="8">
    <source>
        <dbReference type="EMBL" id="AEW04674.1"/>
    </source>
</evidence>
<dbReference type="KEGG" id="sap:Sulac_0618"/>
<dbReference type="InterPro" id="IPR048020">
    <property type="entry name" value="Transpos_IS3"/>
</dbReference>
<dbReference type="Proteomes" id="UP000005439">
    <property type="component" value="Chromosome"/>
</dbReference>
<dbReference type="SUPFAM" id="SSF46689">
    <property type="entry name" value="Homeodomain-like"/>
    <property type="match status" value="1"/>
</dbReference>
<dbReference type="Pfam" id="PF01527">
    <property type="entry name" value="HTH_Tnp_1"/>
    <property type="match status" value="1"/>
</dbReference>
<dbReference type="Pfam" id="PF00665">
    <property type="entry name" value="rve"/>
    <property type="match status" value="1"/>
</dbReference>
<dbReference type="KEGG" id="sap:Sulac_0660"/>
<evidence type="ECO:0000313" key="7">
    <source>
        <dbReference type="EMBL" id="AEW04185.1"/>
    </source>
</evidence>
<dbReference type="PANTHER" id="PTHR46889:SF7">
    <property type="entry name" value="TRANSPOSASE FOR INSERTION SEQUENCE ELEMENT IS904"/>
    <property type="match status" value="1"/>
</dbReference>
<name>G8U016_SULAD</name>
<reference evidence="7 9" key="2">
    <citation type="journal article" date="2012" name="Stand. Genomic Sci.">
        <title>Complete genome sequence of the moderately thermophilic mineral-sulfide-oxidizing firmicute Sulfobacillus acidophilus type strain (NAL(T)).</title>
        <authorList>
            <person name="Anderson I."/>
            <person name="Chertkov O."/>
            <person name="Chen A."/>
            <person name="Saunders E."/>
            <person name="Lapidus A."/>
            <person name="Nolan M."/>
            <person name="Lucas S."/>
            <person name="Hammon N."/>
            <person name="Deshpande S."/>
            <person name="Cheng J.F."/>
            <person name="Han C."/>
            <person name="Tapia R."/>
            <person name="Goodwin L.A."/>
            <person name="Pitluck S."/>
            <person name="Liolios K."/>
            <person name="Pagani I."/>
            <person name="Ivanova N."/>
            <person name="Mikhailova N."/>
            <person name="Pati A."/>
            <person name="Palaniappan K."/>
            <person name="Land M."/>
            <person name="Pan C."/>
            <person name="Rohde M."/>
            <person name="Pukall R."/>
            <person name="Goker M."/>
            <person name="Detter J.C."/>
            <person name="Woyke T."/>
            <person name="Bristow J."/>
            <person name="Eisen J.A."/>
            <person name="Markowitz V."/>
            <person name="Hugenholtz P."/>
            <person name="Kyrpides N.C."/>
            <person name="Klenk H.P."/>
            <person name="Mavromatis K."/>
        </authorList>
    </citation>
    <scope>NUCLEOTIDE SEQUENCE [LARGE SCALE GENOMIC DNA]</scope>
    <source>
        <strain evidence="9">ATCC 700253 / DSM 10332 / NAL</strain>
        <strain evidence="7">DSM 10332</strain>
    </source>
</reference>
<evidence type="ECO:0000313" key="9">
    <source>
        <dbReference type="Proteomes" id="UP000005439"/>
    </source>
</evidence>
<dbReference type="Gene3D" id="3.30.420.10">
    <property type="entry name" value="Ribonuclease H-like superfamily/Ribonuclease H"/>
    <property type="match status" value="1"/>
</dbReference>
<dbReference type="InterPro" id="IPR050900">
    <property type="entry name" value="Transposase_IS3/IS150/IS904"/>
</dbReference>
<dbReference type="InterPro" id="IPR001584">
    <property type="entry name" value="Integrase_cat-core"/>
</dbReference>
<gene>
    <name evidence="4" type="ordered locus">Sulac_0611</name>
    <name evidence="5" type="ordered locus">Sulac_0618</name>
    <name evidence="6" type="ordered locus">Sulac_0660</name>
    <name evidence="7" type="ordered locus">Sulac_0677</name>
    <name evidence="8" type="ordered locus">Sulac_1174</name>
</gene>